<dbReference type="AlphaFoldDB" id="W9GRM9"/>
<dbReference type="GO" id="GO:0051301">
    <property type="term" value="P:cell division"/>
    <property type="evidence" value="ECO:0007669"/>
    <property type="project" value="UniProtKB-KW"/>
</dbReference>
<dbReference type="EMBL" id="AWQS01000006">
    <property type="protein sequence ID" value="EWT07707.1"/>
    <property type="molecule type" value="Genomic_DNA"/>
</dbReference>
<proteinExistence type="predicted"/>
<sequence>MKWFILLVGIVVLCGVVALLLGYVGGGMGRTTTTLSHEPLPEDELSDADVEQLRFDVGLRGYRMSEVDAVIGRLRRALKEKDEQIAVLRGEPSGPVERRETPSAG</sequence>
<dbReference type="Gene3D" id="6.10.250.660">
    <property type="match status" value="1"/>
</dbReference>
<evidence type="ECO:0000313" key="1">
    <source>
        <dbReference type="EMBL" id="EWT07707.1"/>
    </source>
</evidence>
<organism evidence="1 2">
    <name type="scientific">Intrasporangium chromatireducens Q5-1</name>
    <dbReference type="NCBI Taxonomy" id="584657"/>
    <lineage>
        <taxon>Bacteria</taxon>
        <taxon>Bacillati</taxon>
        <taxon>Actinomycetota</taxon>
        <taxon>Actinomycetes</taxon>
        <taxon>Micrococcales</taxon>
        <taxon>Intrasporangiaceae</taxon>
        <taxon>Intrasporangium</taxon>
    </lineage>
</organism>
<gene>
    <name evidence="1" type="ORF">N864_01195</name>
</gene>
<dbReference type="RefSeq" id="WP_081793272.1">
    <property type="nucleotide sequence ID" value="NZ_AWQS01000006.1"/>
</dbReference>
<accession>W9GRM9</accession>
<dbReference type="InterPro" id="IPR019933">
    <property type="entry name" value="DivIVA_domain"/>
</dbReference>
<dbReference type="OrthoDB" id="3404379at2"/>
<protein>
    <submittedName>
        <fullName evidence="1">Cell division protein DivIVA</fullName>
    </submittedName>
</protein>
<name>W9GRM9_9MICO</name>
<comment type="caution">
    <text evidence="1">The sequence shown here is derived from an EMBL/GenBank/DDBJ whole genome shotgun (WGS) entry which is preliminary data.</text>
</comment>
<dbReference type="Proteomes" id="UP000019494">
    <property type="component" value="Unassembled WGS sequence"/>
</dbReference>
<keyword evidence="1" id="KW-0132">Cell division</keyword>
<dbReference type="PATRIC" id="fig|584657.3.peg.348"/>
<reference evidence="2" key="1">
    <citation type="submission" date="2013-08" db="EMBL/GenBank/DDBJ databases">
        <title>Intrasporangium oryzae NRRL B-24470.</title>
        <authorList>
            <person name="Liu H."/>
            <person name="Wang G."/>
        </authorList>
    </citation>
    <scope>NUCLEOTIDE SEQUENCE [LARGE SCALE GENOMIC DNA]</scope>
    <source>
        <strain evidence="2">Q5-1</strain>
    </source>
</reference>
<keyword evidence="2" id="KW-1185">Reference proteome</keyword>
<evidence type="ECO:0000313" key="2">
    <source>
        <dbReference type="Proteomes" id="UP000019494"/>
    </source>
</evidence>
<keyword evidence="1" id="KW-0131">Cell cycle</keyword>
<dbReference type="NCBIfam" id="TIGR03544">
    <property type="entry name" value="DivI1A_domain"/>
    <property type="match status" value="1"/>
</dbReference>